<proteinExistence type="inferred from homology"/>
<evidence type="ECO:0000256" key="12">
    <source>
        <dbReference type="ARBA" id="ARBA00025337"/>
    </source>
</evidence>
<keyword evidence="11" id="KW-1006">Bacterial flagellum protein export</keyword>
<dbReference type="OrthoDB" id="9778554at2"/>
<comment type="subcellular location">
    <subcellularLocation>
        <location evidence="1">Cell membrane</location>
        <topology evidence="1">Peripheral membrane protein</topology>
        <orientation evidence="1">Cytoplasmic side</orientation>
    </subcellularLocation>
</comment>
<comment type="caution">
    <text evidence="15">The sequence shown here is derived from an EMBL/GenBank/DDBJ whole genome shotgun (WGS) entry which is preliminary data.</text>
</comment>
<dbReference type="InterPro" id="IPR047040">
    <property type="entry name" value="FlhF__GTPase_dom"/>
</dbReference>
<sequence>MKMKKYVAPSMPAAMKKVRADFGDDAVIVNSKVVYSKGFLGLFKKKSIEVVAGLDRAEVRESAPLLAPVQPMIEQSIHSDQNSEEIKKEIADLKLLMQSMQRHSVGAKYPDELLPLIEQLEKQELNQELVTCIGDELFAIIKNSKGDLSQEELFKLAKESLVTSIEQLPFGGISYEKKYINVLGPTGVGKTTTIAKMAARAVLEKKQKIGFITTDTYRIAAIEQLKTYANLLQAPVEIVYNKQDYEHALEKFDHLDLIFIDTAGRNYKEVKYVEDLRGLMNFEQNMESFLVLSMTSKERDMETIIQQFLEFPITKLIFTKLDETNSIGSMINLMVKYNKGLAYYTTGQEVPEDIEEASFESIVELFFQGDRK</sequence>
<organism evidence="15 16">
    <name type="scientific">Viridibacillus arvi</name>
    <dbReference type="NCBI Taxonomy" id="263475"/>
    <lineage>
        <taxon>Bacteria</taxon>
        <taxon>Bacillati</taxon>
        <taxon>Bacillota</taxon>
        <taxon>Bacilli</taxon>
        <taxon>Bacillales</taxon>
        <taxon>Caryophanaceae</taxon>
        <taxon>Viridibacillus</taxon>
    </lineage>
</organism>
<evidence type="ECO:0000259" key="14">
    <source>
        <dbReference type="SMART" id="SM00962"/>
    </source>
</evidence>
<protein>
    <recommendedName>
        <fullName evidence="3 13">Flagellar biosynthesis protein FlhF</fullName>
    </recommendedName>
</protein>
<comment type="similarity">
    <text evidence="2">Belongs to the GTP-binding SRP family.</text>
</comment>
<evidence type="ECO:0000256" key="6">
    <source>
        <dbReference type="ARBA" id="ARBA00022741"/>
    </source>
</evidence>
<dbReference type="GO" id="GO:0044781">
    <property type="term" value="P:bacterial-type flagellum organization"/>
    <property type="evidence" value="ECO:0007669"/>
    <property type="project" value="UniProtKB-UniRule"/>
</dbReference>
<dbReference type="Gene3D" id="3.40.50.300">
    <property type="entry name" value="P-loop containing nucleotide triphosphate hydrolases"/>
    <property type="match status" value="1"/>
</dbReference>
<keyword evidence="8" id="KW-0653">Protein transport</keyword>
<dbReference type="InterPro" id="IPR000897">
    <property type="entry name" value="SRP54_GTPase_dom"/>
</dbReference>
<reference evidence="16" key="1">
    <citation type="submission" date="2015-08" db="EMBL/GenBank/DDBJ databases">
        <title>Fjat-10028 dsm 16317.</title>
        <authorList>
            <person name="Liu B."/>
            <person name="Wang J."/>
            <person name="Zhu Y."/>
            <person name="Liu G."/>
            <person name="Chen Q."/>
            <person name="Chen Z."/>
            <person name="Lan J."/>
            <person name="Che J."/>
            <person name="Ge C."/>
            <person name="Shi H."/>
            <person name="Pan Z."/>
            <person name="Liu X."/>
        </authorList>
    </citation>
    <scope>NUCLEOTIDE SEQUENCE [LARGE SCALE GENOMIC DNA]</scope>
    <source>
        <strain evidence="16">DSM 16317</strain>
    </source>
</reference>
<keyword evidence="15" id="KW-0969">Cilium</keyword>
<dbReference type="Gene3D" id="1.20.120.1380">
    <property type="entry name" value="Flagellar FlhF biosynthesis protein, N domain"/>
    <property type="match status" value="1"/>
</dbReference>
<dbReference type="Proteomes" id="UP000036867">
    <property type="component" value="Unassembled WGS sequence"/>
</dbReference>
<dbReference type="PANTHER" id="PTHR43134:SF3">
    <property type="entry name" value="FLAGELLAR BIOSYNTHESIS PROTEIN FLHF"/>
    <property type="match status" value="1"/>
</dbReference>
<keyword evidence="9" id="KW-0342">GTP-binding</keyword>
<name>A0A0M0LDZ1_9BACL</name>
<evidence type="ECO:0000256" key="10">
    <source>
        <dbReference type="ARBA" id="ARBA00023136"/>
    </source>
</evidence>
<evidence type="ECO:0000256" key="11">
    <source>
        <dbReference type="ARBA" id="ARBA00023225"/>
    </source>
</evidence>
<evidence type="ECO:0000256" key="9">
    <source>
        <dbReference type="ARBA" id="ARBA00023134"/>
    </source>
</evidence>
<feature type="domain" description="SRP54-type proteins GTP-binding" evidence="14">
    <location>
        <begin position="177"/>
        <end position="368"/>
    </location>
</feature>
<dbReference type="GO" id="GO:0005047">
    <property type="term" value="F:signal recognition particle binding"/>
    <property type="evidence" value="ECO:0007669"/>
    <property type="project" value="TreeGrafter"/>
</dbReference>
<evidence type="ECO:0000256" key="1">
    <source>
        <dbReference type="ARBA" id="ARBA00004413"/>
    </source>
</evidence>
<keyword evidence="4" id="KW-0813">Transport</keyword>
<evidence type="ECO:0000256" key="2">
    <source>
        <dbReference type="ARBA" id="ARBA00008531"/>
    </source>
</evidence>
<dbReference type="NCBIfam" id="TIGR03499">
    <property type="entry name" value="FlhF"/>
    <property type="match status" value="1"/>
</dbReference>
<dbReference type="GO" id="GO:0006614">
    <property type="term" value="P:SRP-dependent cotranslational protein targeting to membrane"/>
    <property type="evidence" value="ECO:0007669"/>
    <property type="project" value="UniProtKB-UniRule"/>
</dbReference>
<evidence type="ECO:0000313" key="16">
    <source>
        <dbReference type="Proteomes" id="UP000036867"/>
    </source>
</evidence>
<dbReference type="FunFam" id="3.40.50.300:FF:000695">
    <property type="entry name" value="Flagellar biosynthesis regulator FlhF"/>
    <property type="match status" value="1"/>
</dbReference>
<dbReference type="GO" id="GO:0005886">
    <property type="term" value="C:plasma membrane"/>
    <property type="evidence" value="ECO:0007669"/>
    <property type="project" value="UniProtKB-SubCell"/>
</dbReference>
<dbReference type="InterPro" id="IPR020006">
    <property type="entry name" value="FlhF"/>
</dbReference>
<keyword evidence="6" id="KW-0547">Nucleotide-binding</keyword>
<keyword evidence="7" id="KW-1005">Bacterial flagellum biogenesis</keyword>
<dbReference type="GO" id="GO:0015031">
    <property type="term" value="P:protein transport"/>
    <property type="evidence" value="ECO:0007669"/>
    <property type="project" value="UniProtKB-KW"/>
</dbReference>
<evidence type="ECO:0000256" key="3">
    <source>
        <dbReference type="ARBA" id="ARBA00014919"/>
    </source>
</evidence>
<dbReference type="GO" id="GO:0003924">
    <property type="term" value="F:GTPase activity"/>
    <property type="evidence" value="ECO:0007669"/>
    <property type="project" value="UniProtKB-UniRule"/>
</dbReference>
<dbReference type="InterPro" id="IPR027417">
    <property type="entry name" value="P-loop_NTPase"/>
</dbReference>
<keyword evidence="15" id="KW-0966">Cell projection</keyword>
<dbReference type="GeneID" id="301136994"/>
<evidence type="ECO:0000256" key="7">
    <source>
        <dbReference type="ARBA" id="ARBA00022795"/>
    </source>
</evidence>
<dbReference type="CDD" id="cd17873">
    <property type="entry name" value="FlhF"/>
    <property type="match status" value="1"/>
</dbReference>
<evidence type="ECO:0000256" key="5">
    <source>
        <dbReference type="ARBA" id="ARBA00022475"/>
    </source>
</evidence>
<evidence type="ECO:0000256" key="4">
    <source>
        <dbReference type="ARBA" id="ARBA00022448"/>
    </source>
</evidence>
<keyword evidence="15" id="KW-0282">Flagellum</keyword>
<comment type="function">
    <text evidence="12">Necessary for flagellar biosynthesis. May be involved in translocation of the flagellum.</text>
</comment>
<evidence type="ECO:0000256" key="13">
    <source>
        <dbReference type="NCBIfam" id="TIGR03499"/>
    </source>
</evidence>
<dbReference type="STRING" id="263475.AMD00_12915"/>
<gene>
    <name evidence="15" type="ORF">AMD00_12915</name>
</gene>
<dbReference type="PATRIC" id="fig|263475.3.peg.3840"/>
<accession>A0A0M0LDZ1</accession>
<evidence type="ECO:0000256" key="8">
    <source>
        <dbReference type="ARBA" id="ARBA00022927"/>
    </source>
</evidence>
<keyword evidence="16" id="KW-1185">Reference proteome</keyword>
<keyword evidence="5" id="KW-1003">Cell membrane</keyword>
<dbReference type="EMBL" id="LILB01000005">
    <property type="protein sequence ID" value="KOO49274.1"/>
    <property type="molecule type" value="Genomic_DNA"/>
</dbReference>
<dbReference type="RefSeq" id="WP_053417456.1">
    <property type="nucleotide sequence ID" value="NZ_LILB01000005.1"/>
</dbReference>
<dbReference type="AlphaFoldDB" id="A0A0M0LDZ1"/>
<keyword evidence="10" id="KW-0472">Membrane</keyword>
<dbReference type="Pfam" id="PF00448">
    <property type="entry name" value="SRP54"/>
    <property type="match status" value="1"/>
</dbReference>
<dbReference type="PANTHER" id="PTHR43134">
    <property type="entry name" value="SIGNAL RECOGNITION PARTICLE RECEPTOR SUBUNIT ALPHA"/>
    <property type="match status" value="1"/>
</dbReference>
<dbReference type="SUPFAM" id="SSF52540">
    <property type="entry name" value="P-loop containing nucleoside triphosphate hydrolases"/>
    <property type="match status" value="1"/>
</dbReference>
<dbReference type="SMART" id="SM00962">
    <property type="entry name" value="SRP54"/>
    <property type="match status" value="1"/>
</dbReference>
<dbReference type="GO" id="GO:0005525">
    <property type="term" value="F:GTP binding"/>
    <property type="evidence" value="ECO:0007669"/>
    <property type="project" value="UniProtKB-UniRule"/>
</dbReference>
<evidence type="ECO:0000313" key="15">
    <source>
        <dbReference type="EMBL" id="KOO49274.1"/>
    </source>
</evidence>